<feature type="transmembrane region" description="Helical" evidence="11">
    <location>
        <begin position="123"/>
        <end position="146"/>
    </location>
</feature>
<dbReference type="InterPro" id="IPR004878">
    <property type="entry name" value="Otopetrin"/>
</dbReference>
<dbReference type="EnsemblMetazoa" id="CJA15109b.1">
    <property type="protein sequence ID" value="CJA15109b.1"/>
    <property type="gene ID" value="WBGene00134313"/>
</dbReference>
<feature type="transmembrane region" description="Helical" evidence="11">
    <location>
        <begin position="167"/>
        <end position="191"/>
    </location>
</feature>
<evidence type="ECO:0000256" key="8">
    <source>
        <dbReference type="ARBA" id="ARBA00023065"/>
    </source>
</evidence>
<dbReference type="Proteomes" id="UP000005237">
    <property type="component" value="Unassembled WGS sequence"/>
</dbReference>
<dbReference type="GO" id="GO:0005886">
    <property type="term" value="C:plasma membrane"/>
    <property type="evidence" value="ECO:0007669"/>
    <property type="project" value="UniProtKB-SubCell"/>
</dbReference>
<feature type="transmembrane region" description="Helical" evidence="11">
    <location>
        <begin position="244"/>
        <end position="265"/>
    </location>
</feature>
<feature type="transmembrane region" description="Helical" evidence="11">
    <location>
        <begin position="203"/>
        <end position="223"/>
    </location>
</feature>
<dbReference type="PANTHER" id="PTHR21522">
    <property type="entry name" value="PROTON CHANNEL OTOP"/>
    <property type="match status" value="1"/>
</dbReference>
<evidence type="ECO:0000256" key="9">
    <source>
        <dbReference type="ARBA" id="ARBA00023136"/>
    </source>
</evidence>
<evidence type="ECO:0000313" key="13">
    <source>
        <dbReference type="Proteomes" id="UP000005237"/>
    </source>
</evidence>
<protein>
    <submittedName>
        <fullName evidence="12">Uncharacterized protein</fullName>
    </submittedName>
</protein>
<keyword evidence="8" id="KW-0406">Ion transport</keyword>
<feature type="transmembrane region" description="Helical" evidence="11">
    <location>
        <begin position="319"/>
        <end position="335"/>
    </location>
</feature>
<keyword evidence="6" id="KW-0375">Hydrogen ion transport</keyword>
<accession>A0A8R1I462</accession>
<dbReference type="AlphaFoldDB" id="A0A8R1I462"/>
<dbReference type="GO" id="GO:0015252">
    <property type="term" value="F:proton channel activity"/>
    <property type="evidence" value="ECO:0007669"/>
    <property type="project" value="InterPro"/>
</dbReference>
<evidence type="ECO:0000256" key="6">
    <source>
        <dbReference type="ARBA" id="ARBA00022781"/>
    </source>
</evidence>
<evidence type="ECO:0000256" key="3">
    <source>
        <dbReference type="ARBA" id="ARBA00022448"/>
    </source>
</evidence>
<keyword evidence="13" id="KW-1185">Reference proteome</keyword>
<feature type="transmembrane region" description="Helical" evidence="11">
    <location>
        <begin position="277"/>
        <end position="298"/>
    </location>
</feature>
<keyword evidence="3" id="KW-0813">Transport</keyword>
<comment type="subcellular location">
    <subcellularLocation>
        <location evidence="1">Cell membrane</location>
        <topology evidence="1">Multi-pass membrane protein</topology>
    </subcellularLocation>
</comment>
<keyword evidence="10" id="KW-0407">Ion channel</keyword>
<organism evidence="12 13">
    <name type="scientific">Caenorhabditis japonica</name>
    <dbReference type="NCBI Taxonomy" id="281687"/>
    <lineage>
        <taxon>Eukaryota</taxon>
        <taxon>Metazoa</taxon>
        <taxon>Ecdysozoa</taxon>
        <taxon>Nematoda</taxon>
        <taxon>Chromadorea</taxon>
        <taxon>Rhabditida</taxon>
        <taxon>Rhabditina</taxon>
        <taxon>Rhabditomorpha</taxon>
        <taxon>Rhabditoidea</taxon>
        <taxon>Rhabditidae</taxon>
        <taxon>Peloderinae</taxon>
        <taxon>Caenorhabditis</taxon>
    </lineage>
</organism>
<evidence type="ECO:0000256" key="2">
    <source>
        <dbReference type="ARBA" id="ARBA00006513"/>
    </source>
</evidence>
<keyword evidence="7 11" id="KW-1133">Transmembrane helix</keyword>
<keyword evidence="4" id="KW-1003">Cell membrane</keyword>
<dbReference type="PANTHER" id="PTHR21522:SF29">
    <property type="entry name" value="OTOPETRIN-2"/>
    <property type="match status" value="1"/>
</dbReference>
<dbReference type="Pfam" id="PF03189">
    <property type="entry name" value="Otopetrin"/>
    <property type="match status" value="1"/>
</dbReference>
<evidence type="ECO:0000256" key="4">
    <source>
        <dbReference type="ARBA" id="ARBA00022475"/>
    </source>
</evidence>
<evidence type="ECO:0000256" key="5">
    <source>
        <dbReference type="ARBA" id="ARBA00022692"/>
    </source>
</evidence>
<reference evidence="13" key="1">
    <citation type="submission" date="2010-08" db="EMBL/GenBank/DDBJ databases">
        <authorList>
            <consortium name="Caenorhabditis japonica Sequencing Consortium"/>
            <person name="Wilson R.K."/>
        </authorList>
    </citation>
    <scope>NUCLEOTIDE SEQUENCE [LARGE SCALE GENOMIC DNA]</scope>
    <source>
        <strain evidence="13">DF5081</strain>
    </source>
</reference>
<comment type="similarity">
    <text evidence="2">Belongs to the otopetrin family.</text>
</comment>
<sequence>MHFIVCNSKITFLRSNLLASFGMMHCIAVNVWTWFTMCLVKAQVKKLKKMKKELNFASSSSSSSSSSEESLELDATKIMENLQEVMQVKMKSSTPSYANYDPAYNTSILRMQSMARLGDVSSFLLTCLVEYSLIGAAVCFIIWKYMGENHVRNVEKKKKRLRMDCSSATVGLFAGIGIMMLSFVTIGIHTMCSNKNKTGNADLVVGVVNLILFCVALVATIFGTWRQRVLQYRLHAHGEVIDEILLIIGLVGELIYCSIGFDMLVNGRRLGNPVPNLPIAVFTFRIVQVVIQATYILIASRLRCLSAENAQKQPGKQTLTFLVIINVTLFVYHTFEGMKSNYGFPKAMESKYFELLNISSPLVVFYRFHSSACLAEIWKHTYSTKNHHHHQFKETAIQHPHHA</sequence>
<evidence type="ECO:0000256" key="7">
    <source>
        <dbReference type="ARBA" id="ARBA00022989"/>
    </source>
</evidence>
<evidence type="ECO:0000256" key="1">
    <source>
        <dbReference type="ARBA" id="ARBA00004651"/>
    </source>
</evidence>
<keyword evidence="9 11" id="KW-0472">Membrane</keyword>
<proteinExistence type="inferred from homology"/>
<evidence type="ECO:0000256" key="11">
    <source>
        <dbReference type="SAM" id="Phobius"/>
    </source>
</evidence>
<keyword evidence="5 11" id="KW-0812">Transmembrane</keyword>
<evidence type="ECO:0000256" key="10">
    <source>
        <dbReference type="ARBA" id="ARBA00023303"/>
    </source>
</evidence>
<evidence type="ECO:0000313" key="12">
    <source>
        <dbReference type="EnsemblMetazoa" id="CJA15109b.1"/>
    </source>
</evidence>
<name>A0A8R1I462_CAEJA</name>
<reference evidence="12" key="2">
    <citation type="submission" date="2022-06" db="UniProtKB">
        <authorList>
            <consortium name="EnsemblMetazoa"/>
        </authorList>
    </citation>
    <scope>IDENTIFICATION</scope>
    <source>
        <strain evidence="12">DF5081</strain>
    </source>
</reference>
<feature type="transmembrane region" description="Helical" evidence="11">
    <location>
        <begin position="12"/>
        <end position="35"/>
    </location>
</feature>